<protein>
    <submittedName>
        <fullName evidence="2">Uncharacterized protein</fullName>
    </submittedName>
</protein>
<keyword evidence="3" id="KW-1185">Reference proteome</keyword>
<sequence>MALSESETVACGGVKSGSHAQRPQSPLAPEEFLTDLSVSPSLSKQNSILSLRLDEIQLKSGKSVGSMNMDEFLSNLWNNVDEN</sequence>
<evidence type="ECO:0000313" key="3">
    <source>
        <dbReference type="Proteomes" id="UP001054252"/>
    </source>
</evidence>
<name>A0AAV5I814_9ROSI</name>
<proteinExistence type="predicted"/>
<dbReference type="EMBL" id="BPVZ01000007">
    <property type="protein sequence ID" value="GKU93839.1"/>
    <property type="molecule type" value="Genomic_DNA"/>
</dbReference>
<dbReference type="AlphaFoldDB" id="A0AAV5I814"/>
<comment type="caution">
    <text evidence="2">The sequence shown here is derived from an EMBL/GenBank/DDBJ whole genome shotgun (WGS) entry which is preliminary data.</text>
</comment>
<evidence type="ECO:0000256" key="1">
    <source>
        <dbReference type="SAM" id="MobiDB-lite"/>
    </source>
</evidence>
<organism evidence="2 3">
    <name type="scientific">Rubroshorea leprosula</name>
    <dbReference type="NCBI Taxonomy" id="152421"/>
    <lineage>
        <taxon>Eukaryota</taxon>
        <taxon>Viridiplantae</taxon>
        <taxon>Streptophyta</taxon>
        <taxon>Embryophyta</taxon>
        <taxon>Tracheophyta</taxon>
        <taxon>Spermatophyta</taxon>
        <taxon>Magnoliopsida</taxon>
        <taxon>eudicotyledons</taxon>
        <taxon>Gunneridae</taxon>
        <taxon>Pentapetalae</taxon>
        <taxon>rosids</taxon>
        <taxon>malvids</taxon>
        <taxon>Malvales</taxon>
        <taxon>Dipterocarpaceae</taxon>
        <taxon>Rubroshorea</taxon>
    </lineage>
</organism>
<feature type="region of interest" description="Disordered" evidence="1">
    <location>
        <begin position="1"/>
        <end position="28"/>
    </location>
</feature>
<dbReference type="Proteomes" id="UP001054252">
    <property type="component" value="Unassembled WGS sequence"/>
</dbReference>
<evidence type="ECO:0000313" key="2">
    <source>
        <dbReference type="EMBL" id="GKU93839.1"/>
    </source>
</evidence>
<gene>
    <name evidence="2" type="ORF">SLEP1_g7400</name>
</gene>
<accession>A0AAV5I814</accession>
<reference evidence="2 3" key="1">
    <citation type="journal article" date="2021" name="Commun. Biol.">
        <title>The genome of Shorea leprosula (Dipterocarpaceae) highlights the ecological relevance of drought in aseasonal tropical rainforests.</title>
        <authorList>
            <person name="Ng K.K.S."/>
            <person name="Kobayashi M.J."/>
            <person name="Fawcett J.A."/>
            <person name="Hatakeyama M."/>
            <person name="Paape T."/>
            <person name="Ng C.H."/>
            <person name="Ang C.C."/>
            <person name="Tnah L.H."/>
            <person name="Lee C.T."/>
            <person name="Nishiyama T."/>
            <person name="Sese J."/>
            <person name="O'Brien M.J."/>
            <person name="Copetti D."/>
            <person name="Mohd Noor M.I."/>
            <person name="Ong R.C."/>
            <person name="Putra M."/>
            <person name="Sireger I.Z."/>
            <person name="Indrioko S."/>
            <person name="Kosugi Y."/>
            <person name="Izuno A."/>
            <person name="Isagi Y."/>
            <person name="Lee S.L."/>
            <person name="Shimizu K.K."/>
        </authorList>
    </citation>
    <scope>NUCLEOTIDE SEQUENCE [LARGE SCALE GENOMIC DNA]</scope>
    <source>
        <strain evidence="2">214</strain>
    </source>
</reference>